<evidence type="ECO:0000313" key="1">
    <source>
        <dbReference type="EMBL" id="RNA39758.1"/>
    </source>
</evidence>
<name>A0A3M7SVY1_BRAPC</name>
<reference evidence="1 2" key="1">
    <citation type="journal article" date="2018" name="Sci. Rep.">
        <title>Genomic signatures of local adaptation to the degree of environmental predictability in rotifers.</title>
        <authorList>
            <person name="Franch-Gras L."/>
            <person name="Hahn C."/>
            <person name="Garcia-Roger E.M."/>
            <person name="Carmona M.J."/>
            <person name="Serra M."/>
            <person name="Gomez A."/>
        </authorList>
    </citation>
    <scope>NUCLEOTIDE SEQUENCE [LARGE SCALE GENOMIC DNA]</scope>
    <source>
        <strain evidence="1">HYR1</strain>
    </source>
</reference>
<dbReference type="AlphaFoldDB" id="A0A3M7SVY1"/>
<proteinExistence type="predicted"/>
<protein>
    <submittedName>
        <fullName evidence="1">Uncharacterized protein</fullName>
    </submittedName>
</protein>
<accession>A0A3M7SVY1</accession>
<dbReference type="EMBL" id="REGN01000705">
    <property type="protein sequence ID" value="RNA39758.1"/>
    <property type="molecule type" value="Genomic_DNA"/>
</dbReference>
<organism evidence="1 2">
    <name type="scientific">Brachionus plicatilis</name>
    <name type="common">Marine rotifer</name>
    <name type="synonym">Brachionus muelleri</name>
    <dbReference type="NCBI Taxonomy" id="10195"/>
    <lineage>
        <taxon>Eukaryota</taxon>
        <taxon>Metazoa</taxon>
        <taxon>Spiralia</taxon>
        <taxon>Gnathifera</taxon>
        <taxon>Rotifera</taxon>
        <taxon>Eurotatoria</taxon>
        <taxon>Monogononta</taxon>
        <taxon>Pseudotrocha</taxon>
        <taxon>Ploima</taxon>
        <taxon>Brachionidae</taxon>
        <taxon>Brachionus</taxon>
    </lineage>
</organism>
<sequence length="149" mass="16212">MKVFFYSLIVIFTEEKLQTNNCDSSKKNMLFSEQIFNAGLDGSLLHSHLLICFSSNKLVKVPLSPALACKLLVNIFGGSVTLVLAKVVPSFSNLLLLNPISFQIFSQNDSSSSSASSCASGAGRLRLFARSLSDSHLKVCMLRLVPISH</sequence>
<keyword evidence="2" id="KW-1185">Reference proteome</keyword>
<gene>
    <name evidence="1" type="ORF">BpHYR1_012047</name>
</gene>
<dbReference type="Proteomes" id="UP000276133">
    <property type="component" value="Unassembled WGS sequence"/>
</dbReference>
<comment type="caution">
    <text evidence="1">The sequence shown here is derived from an EMBL/GenBank/DDBJ whole genome shotgun (WGS) entry which is preliminary data.</text>
</comment>
<evidence type="ECO:0000313" key="2">
    <source>
        <dbReference type="Proteomes" id="UP000276133"/>
    </source>
</evidence>